<dbReference type="AlphaFoldDB" id="G8R269"/>
<keyword evidence="3" id="KW-1185">Reference proteome</keyword>
<proteinExistence type="predicted"/>
<evidence type="ECO:0000313" key="3">
    <source>
        <dbReference type="Proteomes" id="UP000005631"/>
    </source>
</evidence>
<dbReference type="HOGENOM" id="CLU_130420_0_0_10"/>
<evidence type="ECO:0000313" key="2">
    <source>
        <dbReference type="EMBL" id="AEV31819.1"/>
    </source>
</evidence>
<dbReference type="Proteomes" id="UP000005631">
    <property type="component" value="Chromosome"/>
</dbReference>
<dbReference type="SUPFAM" id="SSF159888">
    <property type="entry name" value="YdhG-like"/>
    <property type="match status" value="1"/>
</dbReference>
<reference evidence="2 3" key="1">
    <citation type="journal article" date="2012" name="Stand. Genomic Sci.">
        <title>Genome sequence of the orange-pigmented seawater bacterium Owenweeksia hongkongensis type strain (UST20020801(T)).</title>
        <authorList>
            <person name="Riedel T."/>
            <person name="Held B."/>
            <person name="Nolan M."/>
            <person name="Lucas S."/>
            <person name="Lapidus A."/>
            <person name="Tice H."/>
            <person name="Del Rio T.G."/>
            <person name="Cheng J.F."/>
            <person name="Han C."/>
            <person name="Tapia R."/>
            <person name="Goodwin L.A."/>
            <person name="Pitluck S."/>
            <person name="Liolios K."/>
            <person name="Mavromatis K."/>
            <person name="Pagani I."/>
            <person name="Ivanova N."/>
            <person name="Mikhailova N."/>
            <person name="Pati A."/>
            <person name="Chen A."/>
            <person name="Palaniappan K."/>
            <person name="Rohde M."/>
            <person name="Tindall B.J."/>
            <person name="Detter J.C."/>
            <person name="Goker M."/>
            <person name="Woyke T."/>
            <person name="Bristow J."/>
            <person name="Eisen J.A."/>
            <person name="Markowitz V."/>
            <person name="Hugenholtz P."/>
            <person name="Klenk H.P."/>
            <person name="Kyrpides N.C."/>
        </authorList>
    </citation>
    <scope>NUCLEOTIDE SEQUENCE</scope>
    <source>
        <strain evidence="3">DSM 17368 / JCM 12287 / NRRL B-23963</strain>
    </source>
</reference>
<dbReference type="Pfam" id="PF08818">
    <property type="entry name" value="DUF1801"/>
    <property type="match status" value="1"/>
</dbReference>
<organism evidence="2 3">
    <name type="scientific">Owenweeksia hongkongensis (strain DSM 17368 / CIP 108786 / JCM 12287 / NRRL B-23963 / UST20020801)</name>
    <dbReference type="NCBI Taxonomy" id="926562"/>
    <lineage>
        <taxon>Bacteria</taxon>
        <taxon>Pseudomonadati</taxon>
        <taxon>Bacteroidota</taxon>
        <taxon>Flavobacteriia</taxon>
        <taxon>Flavobacteriales</taxon>
        <taxon>Owenweeksiaceae</taxon>
        <taxon>Owenweeksia</taxon>
    </lineage>
</organism>
<protein>
    <recommendedName>
        <fullName evidence="1">YdhG-like domain-containing protein</fullName>
    </recommendedName>
</protein>
<gene>
    <name evidence="2" type="ordered locus">Oweho_0806</name>
</gene>
<dbReference type="OrthoDB" id="5951444at2"/>
<dbReference type="PATRIC" id="fig|926562.3.peg.823"/>
<feature type="domain" description="YdhG-like" evidence="1">
    <location>
        <begin position="31"/>
        <end position="127"/>
    </location>
</feature>
<dbReference type="STRING" id="926562.Oweho_0806"/>
<dbReference type="InterPro" id="IPR014922">
    <property type="entry name" value="YdhG-like"/>
</dbReference>
<dbReference type="EMBL" id="CP003156">
    <property type="protein sequence ID" value="AEV31819.1"/>
    <property type="molecule type" value="Genomic_DNA"/>
</dbReference>
<name>G8R269_OWEHD</name>
<dbReference type="eggNOG" id="ENOG5032S5R">
    <property type="taxonomic scope" value="Bacteria"/>
</dbReference>
<sequence length="137" mass="15690">MSELKTKKNDKDPMEFIASVENEKRKADSLVVMDLMEKITGEKGTMWGPSIVGYGSYHYKYASGREGDWMITGFSPRKQSLTLYIMPGFDRYEELMGKLGKYKTGKSCLYINKLEDVDIDVLEQLVSLSVKHMKKLT</sequence>
<dbReference type="RefSeq" id="WP_014201180.1">
    <property type="nucleotide sequence ID" value="NC_016599.1"/>
</dbReference>
<dbReference type="Gene3D" id="3.90.1150.200">
    <property type="match status" value="1"/>
</dbReference>
<dbReference type="KEGG" id="oho:Oweho_0806"/>
<evidence type="ECO:0000259" key="1">
    <source>
        <dbReference type="Pfam" id="PF08818"/>
    </source>
</evidence>
<accession>G8R269</accession>